<protein>
    <recommendedName>
        <fullName evidence="4">DUF2490 domain-containing protein</fullName>
    </recommendedName>
</protein>
<dbReference type="Pfam" id="PF19515">
    <property type="entry name" value="DUF6048"/>
    <property type="match status" value="1"/>
</dbReference>
<dbReference type="EMBL" id="NKXO01000028">
    <property type="protein sequence ID" value="PKQ68022.1"/>
    <property type="molecule type" value="Genomic_DNA"/>
</dbReference>
<evidence type="ECO:0000313" key="2">
    <source>
        <dbReference type="EMBL" id="PKQ68022.1"/>
    </source>
</evidence>
<evidence type="ECO:0000256" key="1">
    <source>
        <dbReference type="SAM" id="SignalP"/>
    </source>
</evidence>
<keyword evidence="1" id="KW-0732">Signal</keyword>
<dbReference type="AlphaFoldDB" id="A0A2N3ICF7"/>
<reference evidence="2 3" key="1">
    <citation type="submission" date="2017-06" db="EMBL/GenBank/DDBJ databases">
        <title>Raineya orbicola gen. nov., sp. nov. a slightly thermophilic bacterium of the phylum Bacteroidetes and the description of Raineyaceae fam. nov.</title>
        <authorList>
            <person name="Albuquerque L."/>
            <person name="Polonia A.R.M."/>
            <person name="Barroso C."/>
            <person name="Froufe H.J.C."/>
            <person name="Lage O."/>
            <person name="Lobo-Da-Cunha A."/>
            <person name="Egas C."/>
            <person name="Da Costa M.S."/>
        </authorList>
    </citation>
    <scope>NUCLEOTIDE SEQUENCE [LARGE SCALE GENOMIC DNA]</scope>
    <source>
        <strain evidence="2 3">SPSPC-11</strain>
    </source>
</reference>
<keyword evidence="3" id="KW-1185">Reference proteome</keyword>
<dbReference type="InterPro" id="IPR046111">
    <property type="entry name" value="DUF6048"/>
</dbReference>
<gene>
    <name evidence="2" type="ORF">Rain11_1833</name>
</gene>
<feature type="chain" id="PRO_5014639083" description="DUF2490 domain-containing protein" evidence="1">
    <location>
        <begin position="22"/>
        <end position="236"/>
    </location>
</feature>
<evidence type="ECO:0008006" key="4">
    <source>
        <dbReference type="Google" id="ProtNLM"/>
    </source>
</evidence>
<proteinExistence type="predicted"/>
<accession>A0A2N3ICF7</accession>
<evidence type="ECO:0000313" key="3">
    <source>
        <dbReference type="Proteomes" id="UP000233387"/>
    </source>
</evidence>
<feature type="signal peptide" evidence="1">
    <location>
        <begin position="1"/>
        <end position="21"/>
    </location>
</feature>
<dbReference type="Proteomes" id="UP000233387">
    <property type="component" value="Unassembled WGS sequence"/>
</dbReference>
<sequence>MFLWRFFIFSISLMLALQSFAQKDTLSSNDSLKRTLISVKPFATKKKRIKTFDTLTFRAGFDLIGTGQRLITNKFALHLNTDLAFRNKNLVVSEFTWASRKDVQKATYFAQASILRLGWMHNFLHKQSKIDVFAIGLRFANAWYKEEMQTTLQNSIFGTEPVAFRQNLQASWIELNMELKAKIWKNLLMGYCLRYQFKPDVRGEQIFESYGIPSIGRTGRNNWGFQYGIWWFLGKK</sequence>
<comment type="caution">
    <text evidence="2">The sequence shown here is derived from an EMBL/GenBank/DDBJ whole genome shotgun (WGS) entry which is preliminary data.</text>
</comment>
<organism evidence="2 3">
    <name type="scientific">Raineya orbicola</name>
    <dbReference type="NCBI Taxonomy" id="2016530"/>
    <lineage>
        <taxon>Bacteria</taxon>
        <taxon>Pseudomonadati</taxon>
        <taxon>Bacteroidota</taxon>
        <taxon>Cytophagia</taxon>
        <taxon>Cytophagales</taxon>
        <taxon>Raineyaceae</taxon>
        <taxon>Raineya</taxon>
    </lineage>
</organism>
<name>A0A2N3ICF7_9BACT</name>